<name>R7U7G3_CAPTE</name>
<organism evidence="1">
    <name type="scientific">Capitella teleta</name>
    <name type="common">Polychaete worm</name>
    <dbReference type="NCBI Taxonomy" id="283909"/>
    <lineage>
        <taxon>Eukaryota</taxon>
        <taxon>Metazoa</taxon>
        <taxon>Spiralia</taxon>
        <taxon>Lophotrochozoa</taxon>
        <taxon>Annelida</taxon>
        <taxon>Polychaeta</taxon>
        <taxon>Sedentaria</taxon>
        <taxon>Scolecida</taxon>
        <taxon>Capitellidae</taxon>
        <taxon>Capitella</taxon>
    </lineage>
</organism>
<gene>
    <name evidence="1" type="ORF">CAPTEDRAFT_188756</name>
</gene>
<dbReference type="PANTHER" id="PTHR46670">
    <property type="entry name" value="ENDO/EXONUCLEASE/PHOSPHATASE DOMAIN-CONTAINING PROTEIN"/>
    <property type="match status" value="1"/>
</dbReference>
<evidence type="ECO:0000313" key="2">
    <source>
        <dbReference type="EnsemblMetazoa" id="CapteP188756"/>
    </source>
</evidence>
<evidence type="ECO:0000313" key="3">
    <source>
        <dbReference type="Proteomes" id="UP000014760"/>
    </source>
</evidence>
<dbReference type="OrthoDB" id="10066052at2759"/>
<dbReference type="EMBL" id="KB304220">
    <property type="protein sequence ID" value="ELU02305.1"/>
    <property type="molecule type" value="Genomic_DNA"/>
</dbReference>
<feature type="non-terminal residue" evidence="1">
    <location>
        <position position="378"/>
    </location>
</feature>
<dbReference type="OMA" id="INDEQHI"/>
<sequence length="378" mass="43514">MFHVALFNARSVCNKAVMLQKLVLEKKIKLMTITETWLKEGDDAIITDLCPPNYNHYAQLKKAGEDNSLFSCPTRSNPKYLQVKAMKPLNHCGASDRVNGIVLEDTTLSDHFLIEFDLETNSVFARNNTQTCRKLRRMDVAQFVNTLQKNIAHVDLECTSNVQLDKLVAQYSKAVGTSLDTHAPLTEVTLKGDNHKPWYDDDIHEQRRKRRQLERQYRRTNLAMHKNMFKVQSKYVVTLIKDKKAEYYQQRIRDADHKDAFKIVKTLLKPPDNQQGESIDEIIRVEELRSFFDNKIKKIHATLGTSADRDQDNVVCVSSFDHFEPVIQDTVSMFMKKAANKSCSLDPLPTNLLKQSRIQDVVLHPITELINHSLTKSN</sequence>
<accession>R7U7G3</accession>
<dbReference type="EnsemblMetazoa" id="CapteT188756">
    <property type="protein sequence ID" value="CapteP188756"/>
    <property type="gene ID" value="CapteG188756"/>
</dbReference>
<dbReference type="STRING" id="283909.R7U7G3"/>
<dbReference type="PANTHER" id="PTHR46670:SF3">
    <property type="entry name" value="ENDONUCLEASE_EXONUCLEASE_PHOSPHATASE DOMAIN-CONTAINING PROTEIN"/>
    <property type="match status" value="1"/>
</dbReference>
<keyword evidence="3" id="KW-1185">Reference proteome</keyword>
<evidence type="ECO:0008006" key="4">
    <source>
        <dbReference type="Google" id="ProtNLM"/>
    </source>
</evidence>
<reference evidence="3" key="1">
    <citation type="submission" date="2012-12" db="EMBL/GenBank/DDBJ databases">
        <authorList>
            <person name="Hellsten U."/>
            <person name="Grimwood J."/>
            <person name="Chapman J.A."/>
            <person name="Shapiro H."/>
            <person name="Aerts A."/>
            <person name="Otillar R.P."/>
            <person name="Terry A.Y."/>
            <person name="Boore J.L."/>
            <person name="Simakov O."/>
            <person name="Marletaz F."/>
            <person name="Cho S.-J."/>
            <person name="Edsinger-Gonzales E."/>
            <person name="Havlak P."/>
            <person name="Kuo D.-H."/>
            <person name="Larsson T."/>
            <person name="Lv J."/>
            <person name="Arendt D."/>
            <person name="Savage R."/>
            <person name="Osoegawa K."/>
            <person name="de Jong P."/>
            <person name="Lindberg D.R."/>
            <person name="Seaver E.C."/>
            <person name="Weisblat D.A."/>
            <person name="Putnam N.H."/>
            <person name="Grigoriev I.V."/>
            <person name="Rokhsar D.S."/>
        </authorList>
    </citation>
    <scope>NUCLEOTIDE SEQUENCE</scope>
    <source>
        <strain evidence="3">I ESC-2004</strain>
    </source>
</reference>
<proteinExistence type="predicted"/>
<evidence type="ECO:0000313" key="1">
    <source>
        <dbReference type="EMBL" id="ELU02305.1"/>
    </source>
</evidence>
<dbReference type="EMBL" id="AMQN01025128">
    <property type="status" value="NOT_ANNOTATED_CDS"/>
    <property type="molecule type" value="Genomic_DNA"/>
</dbReference>
<reference evidence="2" key="3">
    <citation type="submission" date="2015-06" db="UniProtKB">
        <authorList>
            <consortium name="EnsemblMetazoa"/>
        </authorList>
    </citation>
    <scope>IDENTIFICATION</scope>
</reference>
<dbReference type="Proteomes" id="UP000014760">
    <property type="component" value="Unassembled WGS sequence"/>
</dbReference>
<protein>
    <recommendedName>
        <fullName evidence="4">Endonuclease/exonuclease/phosphatase domain-containing protein</fullName>
    </recommendedName>
</protein>
<dbReference type="HOGENOM" id="CLU_724114_0_0_1"/>
<reference evidence="1 3" key="2">
    <citation type="journal article" date="2013" name="Nature">
        <title>Insights into bilaterian evolution from three spiralian genomes.</title>
        <authorList>
            <person name="Simakov O."/>
            <person name="Marletaz F."/>
            <person name="Cho S.J."/>
            <person name="Edsinger-Gonzales E."/>
            <person name="Havlak P."/>
            <person name="Hellsten U."/>
            <person name="Kuo D.H."/>
            <person name="Larsson T."/>
            <person name="Lv J."/>
            <person name="Arendt D."/>
            <person name="Savage R."/>
            <person name="Osoegawa K."/>
            <person name="de Jong P."/>
            <person name="Grimwood J."/>
            <person name="Chapman J.A."/>
            <person name="Shapiro H."/>
            <person name="Aerts A."/>
            <person name="Otillar R.P."/>
            <person name="Terry A.Y."/>
            <person name="Boore J.L."/>
            <person name="Grigoriev I.V."/>
            <person name="Lindberg D.R."/>
            <person name="Seaver E.C."/>
            <person name="Weisblat D.A."/>
            <person name="Putnam N.H."/>
            <person name="Rokhsar D.S."/>
        </authorList>
    </citation>
    <scope>NUCLEOTIDE SEQUENCE</scope>
    <source>
        <strain evidence="1 3">I ESC-2004</strain>
    </source>
</reference>
<dbReference type="AlphaFoldDB" id="R7U7G3"/>